<keyword evidence="10" id="KW-1185">Reference proteome</keyword>
<evidence type="ECO:0000256" key="6">
    <source>
        <dbReference type="PIRNR" id="PIRNR015840"/>
    </source>
</evidence>
<evidence type="ECO:0000313" key="10">
    <source>
        <dbReference type="Proteomes" id="UP001177140"/>
    </source>
</evidence>
<comment type="caution">
    <text evidence="9">The sequence shown here is derived from an EMBL/GenBank/DDBJ whole genome shotgun (WGS) entry which is preliminary data.</text>
</comment>
<dbReference type="Proteomes" id="UP001177140">
    <property type="component" value="Unassembled WGS sequence"/>
</dbReference>
<feature type="transmembrane region" description="Helical" evidence="8">
    <location>
        <begin position="307"/>
        <end position="325"/>
    </location>
</feature>
<feature type="region of interest" description="Disordered" evidence="7">
    <location>
        <begin position="1"/>
        <end position="32"/>
    </location>
</feature>
<evidence type="ECO:0000256" key="8">
    <source>
        <dbReference type="SAM" id="Phobius"/>
    </source>
</evidence>
<dbReference type="Pfam" id="PF03381">
    <property type="entry name" value="CDC50"/>
    <property type="match status" value="1"/>
</dbReference>
<evidence type="ECO:0000256" key="2">
    <source>
        <dbReference type="ARBA" id="ARBA00009457"/>
    </source>
</evidence>
<comment type="subcellular location">
    <subcellularLocation>
        <location evidence="1">Membrane</location>
        <topology evidence="1">Multi-pass membrane protein</topology>
    </subcellularLocation>
</comment>
<keyword evidence="4 8" id="KW-1133">Transmembrane helix</keyword>
<dbReference type="EMBL" id="JAJJMA010047126">
    <property type="protein sequence ID" value="MCL7025592.1"/>
    <property type="molecule type" value="Genomic_DNA"/>
</dbReference>
<name>A0AA41UZ87_PAPNU</name>
<dbReference type="PANTHER" id="PTHR10926">
    <property type="entry name" value="CELL CYCLE CONTROL PROTEIN 50"/>
    <property type="match status" value="1"/>
</dbReference>
<reference evidence="9" key="1">
    <citation type="submission" date="2022-03" db="EMBL/GenBank/DDBJ databases">
        <title>A functionally conserved STORR gene fusion in Papaver species that diverged 16.8 million years ago.</title>
        <authorList>
            <person name="Catania T."/>
        </authorList>
    </citation>
    <scope>NUCLEOTIDE SEQUENCE</scope>
    <source>
        <strain evidence="9">S-191538</strain>
    </source>
</reference>
<gene>
    <name evidence="9" type="ORF">MKW94_020584</name>
</gene>
<dbReference type="GO" id="GO:0005886">
    <property type="term" value="C:plasma membrane"/>
    <property type="evidence" value="ECO:0007669"/>
    <property type="project" value="TreeGrafter"/>
</dbReference>
<accession>A0AA41UZ87</accession>
<dbReference type="PIRSF" id="PIRSF015840">
    <property type="entry name" value="DUF284_TM_euk"/>
    <property type="match status" value="1"/>
</dbReference>
<dbReference type="InterPro" id="IPR005045">
    <property type="entry name" value="CDC50/LEM3_fam"/>
</dbReference>
<feature type="region of interest" description="Disordered" evidence="7">
    <location>
        <begin position="136"/>
        <end position="167"/>
    </location>
</feature>
<evidence type="ECO:0000256" key="4">
    <source>
        <dbReference type="ARBA" id="ARBA00022989"/>
    </source>
</evidence>
<keyword evidence="3 8" id="KW-0812">Transmembrane</keyword>
<dbReference type="AlphaFoldDB" id="A0AA41UZ87"/>
<dbReference type="GO" id="GO:0005794">
    <property type="term" value="C:Golgi apparatus"/>
    <property type="evidence" value="ECO:0007669"/>
    <property type="project" value="TreeGrafter"/>
</dbReference>
<dbReference type="PANTHER" id="PTHR10926:SF0">
    <property type="entry name" value="CDC50, ISOFORM A"/>
    <property type="match status" value="1"/>
</dbReference>
<feature type="compositionally biased region" description="Low complexity" evidence="7">
    <location>
        <begin position="1"/>
        <end position="12"/>
    </location>
</feature>
<keyword evidence="5 6" id="KW-0472">Membrane</keyword>
<protein>
    <recommendedName>
        <fullName evidence="6">ALA-interacting subunit</fullName>
    </recommendedName>
</protein>
<sequence length="355" mass="40064">MASSSSSASSSAVGDAQPRRRTKQNSERTDDSSCILEELPDLRRRTPLRAISALAVIGVLFITIGVVCLRASRSIVEIVDRYDQECVPPQYQEDKVAYVRDARISKTCIRTLKVPKDMQKPVNVYYELDNFLQNNHSRSDSQLRDPSKQHDTSSCRPEDVTGDKDKQTNPIVPCGLIAWSLFNDTYIFSLGNNKKLEVNKTGISWKSDRNRRFSDRVFPKNFQNGTVQGGAHLNSSIPLSRQEDLIVWMRVAAFPTFRKLYGRIEEDLRAGDTIVVSIQNNYNTYSFKGKKKLVLSTTSWLEVKNDFLGIAYLTVGSLCLFLAVFPGTSTYLSSQDMGNENDRTYLVCRSVARLD</sequence>
<evidence type="ECO:0000256" key="3">
    <source>
        <dbReference type="ARBA" id="ARBA00022692"/>
    </source>
</evidence>
<evidence type="ECO:0000313" key="9">
    <source>
        <dbReference type="EMBL" id="MCL7025592.1"/>
    </source>
</evidence>
<feature type="compositionally biased region" description="Basic and acidic residues" evidence="7">
    <location>
        <begin position="137"/>
        <end position="167"/>
    </location>
</feature>
<organism evidence="9 10">
    <name type="scientific">Papaver nudicaule</name>
    <name type="common">Iceland poppy</name>
    <dbReference type="NCBI Taxonomy" id="74823"/>
    <lineage>
        <taxon>Eukaryota</taxon>
        <taxon>Viridiplantae</taxon>
        <taxon>Streptophyta</taxon>
        <taxon>Embryophyta</taxon>
        <taxon>Tracheophyta</taxon>
        <taxon>Spermatophyta</taxon>
        <taxon>Magnoliopsida</taxon>
        <taxon>Ranunculales</taxon>
        <taxon>Papaveraceae</taxon>
        <taxon>Papaveroideae</taxon>
        <taxon>Papaver</taxon>
    </lineage>
</organism>
<evidence type="ECO:0000256" key="7">
    <source>
        <dbReference type="SAM" id="MobiDB-lite"/>
    </source>
</evidence>
<dbReference type="GO" id="GO:0005783">
    <property type="term" value="C:endoplasmic reticulum"/>
    <property type="evidence" value="ECO:0007669"/>
    <property type="project" value="TreeGrafter"/>
</dbReference>
<comment type="similarity">
    <text evidence="2 6">Belongs to the CDC50/LEM3 family.</text>
</comment>
<evidence type="ECO:0000256" key="5">
    <source>
        <dbReference type="ARBA" id="ARBA00023136"/>
    </source>
</evidence>
<evidence type="ECO:0000256" key="1">
    <source>
        <dbReference type="ARBA" id="ARBA00004141"/>
    </source>
</evidence>
<proteinExistence type="inferred from homology"/>
<feature type="transmembrane region" description="Helical" evidence="8">
    <location>
        <begin position="50"/>
        <end position="71"/>
    </location>
</feature>